<reference evidence="2" key="1">
    <citation type="journal article" date="2023" name="Mol. Phylogenet. Evol.">
        <title>Genome-scale phylogeny and comparative genomics of the fungal order Sordariales.</title>
        <authorList>
            <person name="Hensen N."/>
            <person name="Bonometti L."/>
            <person name="Westerberg I."/>
            <person name="Brannstrom I.O."/>
            <person name="Guillou S."/>
            <person name="Cros-Aarteil S."/>
            <person name="Calhoun S."/>
            <person name="Haridas S."/>
            <person name="Kuo A."/>
            <person name="Mondo S."/>
            <person name="Pangilinan J."/>
            <person name="Riley R."/>
            <person name="LaButti K."/>
            <person name="Andreopoulos B."/>
            <person name="Lipzen A."/>
            <person name="Chen C."/>
            <person name="Yan M."/>
            <person name="Daum C."/>
            <person name="Ng V."/>
            <person name="Clum A."/>
            <person name="Steindorff A."/>
            <person name="Ohm R.A."/>
            <person name="Martin F."/>
            <person name="Silar P."/>
            <person name="Natvig D.O."/>
            <person name="Lalanne C."/>
            <person name="Gautier V."/>
            <person name="Ament-Velasquez S.L."/>
            <person name="Kruys A."/>
            <person name="Hutchinson M.I."/>
            <person name="Powell A.J."/>
            <person name="Barry K."/>
            <person name="Miller A.N."/>
            <person name="Grigoriev I.V."/>
            <person name="Debuchy R."/>
            <person name="Gladieux P."/>
            <person name="Hiltunen Thoren M."/>
            <person name="Johannesson H."/>
        </authorList>
    </citation>
    <scope>NUCLEOTIDE SEQUENCE</scope>
    <source>
        <strain evidence="2">PSN293</strain>
    </source>
</reference>
<proteinExistence type="predicted"/>
<dbReference type="AlphaFoldDB" id="A0AAN6YDK5"/>
<evidence type="ECO:0000313" key="3">
    <source>
        <dbReference type="Proteomes" id="UP001301769"/>
    </source>
</evidence>
<evidence type="ECO:0000313" key="2">
    <source>
        <dbReference type="EMBL" id="KAK4216656.1"/>
    </source>
</evidence>
<keyword evidence="3" id="KW-1185">Reference proteome</keyword>
<comment type="caution">
    <text evidence="2">The sequence shown here is derived from an EMBL/GenBank/DDBJ whole genome shotgun (WGS) entry which is preliminary data.</text>
</comment>
<dbReference type="Proteomes" id="UP001301769">
    <property type="component" value="Unassembled WGS sequence"/>
</dbReference>
<name>A0AAN6YDK5_9PEZI</name>
<sequence length="396" mass="45273">MPSEDDNIPPELRKLVNLFKGNFPFEMELDKLVGWPSDHQHRPDQKASVPVVGKDDNDWPTPEQELEDRLDRFRLAGCGSRSEQQLAWSTFAEQSAYSPIRLDQDLGWRPTPNDLPSHTHPAEFGWTDAFEDLLTVSSARPMLSLERRSTLNRALQQLNFINPFLALAGGRPYSLLYSRAVLQGIDEAYFPLYIPQVRHRSPRSMEEWVTLRKAQPTTMADHWLKTSELIDGVVRDFESEQWNGNKDGEETEEDMYSFLKSVGEKPSPGPLTSLFRIVGKAVFGDDETMGKQEHGRIWGSREQVEEEVLEQAEYETEDGGTEKVTKTIQEAPSGGKLSAIRIERKDKLGRVISSEVHSSNRPDHFDSPFWKKFWENAQAKAQSSDVTKPRNWEESK</sequence>
<evidence type="ECO:0000256" key="1">
    <source>
        <dbReference type="SAM" id="MobiDB-lite"/>
    </source>
</evidence>
<gene>
    <name evidence="2" type="ORF">QBC37DRAFT_416325</name>
</gene>
<dbReference type="EMBL" id="MU858066">
    <property type="protein sequence ID" value="KAK4216656.1"/>
    <property type="molecule type" value="Genomic_DNA"/>
</dbReference>
<reference evidence="2" key="2">
    <citation type="submission" date="2023-05" db="EMBL/GenBank/DDBJ databases">
        <authorList>
            <consortium name="Lawrence Berkeley National Laboratory"/>
            <person name="Steindorff A."/>
            <person name="Hensen N."/>
            <person name="Bonometti L."/>
            <person name="Westerberg I."/>
            <person name="Brannstrom I.O."/>
            <person name="Guillou S."/>
            <person name="Cros-Aarteil S."/>
            <person name="Calhoun S."/>
            <person name="Haridas S."/>
            <person name="Kuo A."/>
            <person name="Mondo S."/>
            <person name="Pangilinan J."/>
            <person name="Riley R."/>
            <person name="Labutti K."/>
            <person name="Andreopoulos B."/>
            <person name="Lipzen A."/>
            <person name="Chen C."/>
            <person name="Yanf M."/>
            <person name="Daum C."/>
            <person name="Ng V."/>
            <person name="Clum A."/>
            <person name="Ohm R."/>
            <person name="Martin F."/>
            <person name="Silar P."/>
            <person name="Natvig D."/>
            <person name="Lalanne C."/>
            <person name="Gautier V."/>
            <person name="Ament-Velasquez S.L."/>
            <person name="Kruys A."/>
            <person name="Hutchinson M.I."/>
            <person name="Powell A.J."/>
            <person name="Barry K."/>
            <person name="Miller A.N."/>
            <person name="Grigoriev I.V."/>
            <person name="Debuchy R."/>
            <person name="Gladieux P."/>
            <person name="Thoren M.H."/>
            <person name="Johannesson H."/>
        </authorList>
    </citation>
    <scope>NUCLEOTIDE SEQUENCE</scope>
    <source>
        <strain evidence="2">PSN293</strain>
    </source>
</reference>
<feature type="region of interest" description="Disordered" evidence="1">
    <location>
        <begin position="36"/>
        <end position="62"/>
    </location>
</feature>
<organism evidence="2 3">
    <name type="scientific">Rhypophila decipiens</name>
    <dbReference type="NCBI Taxonomy" id="261697"/>
    <lineage>
        <taxon>Eukaryota</taxon>
        <taxon>Fungi</taxon>
        <taxon>Dikarya</taxon>
        <taxon>Ascomycota</taxon>
        <taxon>Pezizomycotina</taxon>
        <taxon>Sordariomycetes</taxon>
        <taxon>Sordariomycetidae</taxon>
        <taxon>Sordariales</taxon>
        <taxon>Naviculisporaceae</taxon>
        <taxon>Rhypophila</taxon>
    </lineage>
</organism>
<accession>A0AAN6YDK5</accession>
<protein>
    <submittedName>
        <fullName evidence="2">Uncharacterized protein</fullName>
    </submittedName>
</protein>